<dbReference type="SMART" id="SM00429">
    <property type="entry name" value="IPT"/>
    <property type="match status" value="2"/>
</dbReference>
<feature type="region of interest" description="Disordered" evidence="1">
    <location>
        <begin position="35"/>
        <end position="73"/>
    </location>
</feature>
<keyword evidence="5" id="KW-1185">Reference proteome</keyword>
<dbReference type="CDD" id="cd00102">
    <property type="entry name" value="IPT"/>
    <property type="match status" value="1"/>
</dbReference>
<proteinExistence type="predicted"/>
<evidence type="ECO:0000313" key="5">
    <source>
        <dbReference type="Proteomes" id="UP000218209"/>
    </source>
</evidence>
<protein>
    <recommendedName>
        <fullName evidence="3">IPT/TIG domain-containing protein</fullName>
    </recommendedName>
</protein>
<dbReference type="Gene3D" id="2.120.10.30">
    <property type="entry name" value="TolB, C-terminal domain"/>
    <property type="match status" value="1"/>
</dbReference>
<evidence type="ECO:0000313" key="4">
    <source>
        <dbReference type="EMBL" id="OSX78222.1"/>
    </source>
</evidence>
<accession>A0A1X6PBI2</accession>
<evidence type="ECO:0000256" key="1">
    <source>
        <dbReference type="SAM" id="MobiDB-lite"/>
    </source>
</evidence>
<feature type="chain" id="PRO_5012914128" description="IPT/TIG domain-containing protein" evidence="2">
    <location>
        <begin position="24"/>
        <end position="949"/>
    </location>
</feature>
<sequence length="949" mass="98374">MVLRLNSTLLVALPLLLFAAAHGLVSYSEWRTVSGSSPGNGGGGGPSNDGSLNSGGVPTVDPPVVSSPATGLDANGNPANLNLSTVIPVAPPVPIPTVVTPYGPRGADHYAHAVPPKLEPQLDEDGDEFAMVPLSSGNSHTHLVKDGKAGEITRYTWSKLSADEPPVVTEPLASGSSAIKRFPVGKTRVRLEVEDNGGNTHQDDFVVDVEAPVQNGVYCYYYKGVTAAQRLPLDPRSSPKPVWAAAAPTMDFADASAFPAQGVGAAGKAFAQRCVFSLRVGATAATTFSVSGSGAVTLAIDNIFQALDIVGDAPSVTVTLAAGNHPVQVMYFAEDAGAAKLLLRVNGEALATKAALWDMRTVVPVLTTITPNVGSKQGGTTVHVNGVNFYSSVYTVTFGDLRGVKAVRTSRSVLTVNSPPVPADTTVPVVVSSKYGGSSNSIPFTYDGNAAPIRFKRQVVTQGGPDKKYVNNLGAAIAVGPDGRLYVGKKGHIHVLTISAGYDVTSACKTTGLSGMDQVTSVAFNPADTKLQLYAATSIIYYSEKENLPKTEWNNGKIVLLEPTAACMAVTKTVVSGLPVSDHDHVVAALVFDSAGRLRWSQGSFTNMGANTPTSGTGIGGLDEAPLSAALLVAPVNQPGFDGAVKWACDRTDPSKCKQSGGTDVKTFATGVRNSFGMMLHTNGFFYATDNGPNLSKDFGKRSTSCTTEADGPGWGDKLIKITDGKNQYFGHPNRARGAADKRQCVAYKPGGKVPAGATKEAAMFSGPPSHNGVMELMSNAFADAKHSLIVLQSAGKTQSSHLVSLNPAGDVTSITALNDGGLLGDTDAHGAILMTAYFPNELWVLVPSYARPSAAAPPFVSAVKPHRGRADGGNTVTVGGHNFGAAPTATFGGLPCTNVRRVAPDGTSFVCTTPKGTKGGFVKVEVTTAAGRKSQPSAGNGDFKYMEV</sequence>
<dbReference type="InterPro" id="IPR014756">
    <property type="entry name" value="Ig_E-set"/>
</dbReference>
<feature type="domain" description="IPT/TIG" evidence="3">
    <location>
        <begin position="363"/>
        <end position="447"/>
    </location>
</feature>
<dbReference type="SUPFAM" id="SSF101898">
    <property type="entry name" value="NHL repeat"/>
    <property type="match status" value="1"/>
</dbReference>
<dbReference type="EMBL" id="KV918818">
    <property type="protein sequence ID" value="OSX78222.1"/>
    <property type="molecule type" value="Genomic_DNA"/>
</dbReference>
<gene>
    <name evidence="4" type="ORF">BU14_0116s0042</name>
</gene>
<dbReference type="OrthoDB" id="663146at2759"/>
<dbReference type="InterPro" id="IPR013783">
    <property type="entry name" value="Ig-like_fold"/>
</dbReference>
<feature type="compositionally biased region" description="Gly residues" evidence="1">
    <location>
        <begin position="38"/>
        <end position="47"/>
    </location>
</feature>
<feature type="domain" description="IPT/TIG" evidence="3">
    <location>
        <begin position="858"/>
        <end position="947"/>
    </location>
</feature>
<dbReference type="InterPro" id="IPR002909">
    <property type="entry name" value="IPT_dom"/>
</dbReference>
<dbReference type="Gene3D" id="2.60.40.10">
    <property type="entry name" value="Immunoglobulins"/>
    <property type="match status" value="2"/>
</dbReference>
<evidence type="ECO:0000256" key="2">
    <source>
        <dbReference type="SAM" id="SignalP"/>
    </source>
</evidence>
<feature type="signal peptide" evidence="2">
    <location>
        <begin position="1"/>
        <end position="23"/>
    </location>
</feature>
<dbReference type="Proteomes" id="UP000218209">
    <property type="component" value="Unassembled WGS sequence"/>
</dbReference>
<organism evidence="4 5">
    <name type="scientific">Porphyra umbilicalis</name>
    <name type="common">Purple laver</name>
    <name type="synonym">Red alga</name>
    <dbReference type="NCBI Taxonomy" id="2786"/>
    <lineage>
        <taxon>Eukaryota</taxon>
        <taxon>Rhodophyta</taxon>
        <taxon>Bangiophyceae</taxon>
        <taxon>Bangiales</taxon>
        <taxon>Bangiaceae</taxon>
        <taxon>Porphyra</taxon>
    </lineage>
</organism>
<dbReference type="SUPFAM" id="SSF81296">
    <property type="entry name" value="E set domains"/>
    <property type="match status" value="2"/>
</dbReference>
<evidence type="ECO:0000259" key="3">
    <source>
        <dbReference type="SMART" id="SM00429"/>
    </source>
</evidence>
<dbReference type="AlphaFoldDB" id="A0A1X6PBI2"/>
<reference evidence="4 5" key="1">
    <citation type="submission" date="2017-03" db="EMBL/GenBank/DDBJ databases">
        <title>WGS assembly of Porphyra umbilicalis.</title>
        <authorList>
            <person name="Brawley S.H."/>
            <person name="Blouin N.A."/>
            <person name="Ficko-Blean E."/>
            <person name="Wheeler G.L."/>
            <person name="Lohr M."/>
            <person name="Goodson H.V."/>
            <person name="Jenkins J.W."/>
            <person name="Blaby-Haas C.E."/>
            <person name="Helliwell K.E."/>
            <person name="Chan C."/>
            <person name="Marriage T."/>
            <person name="Bhattacharya D."/>
            <person name="Klein A.S."/>
            <person name="Badis Y."/>
            <person name="Brodie J."/>
            <person name="Cao Y."/>
            <person name="Collen J."/>
            <person name="Dittami S.M."/>
            <person name="Gachon C.M."/>
            <person name="Green B.R."/>
            <person name="Karpowicz S."/>
            <person name="Kim J.W."/>
            <person name="Kudahl U."/>
            <person name="Lin S."/>
            <person name="Michel G."/>
            <person name="Mittag M."/>
            <person name="Olson B.J."/>
            <person name="Pangilinan J."/>
            <person name="Peng Y."/>
            <person name="Qiu H."/>
            <person name="Shu S."/>
            <person name="Singer J.T."/>
            <person name="Smith A.G."/>
            <person name="Sprecher B.N."/>
            <person name="Wagner V."/>
            <person name="Wang W."/>
            <person name="Wang Z.-Y."/>
            <person name="Yan J."/>
            <person name="Yarish C."/>
            <person name="Zoeuner-Riek S."/>
            <person name="Zhuang Y."/>
            <person name="Zou Y."/>
            <person name="Lindquist E.A."/>
            <person name="Grimwood J."/>
            <person name="Barry K."/>
            <person name="Rokhsar D.S."/>
            <person name="Schmutz J."/>
            <person name="Stiller J.W."/>
            <person name="Grossman A.R."/>
            <person name="Prochnik S.E."/>
        </authorList>
    </citation>
    <scope>NUCLEOTIDE SEQUENCE [LARGE SCALE GENOMIC DNA]</scope>
    <source>
        <strain evidence="4">4086291</strain>
    </source>
</reference>
<name>A0A1X6PBI2_PORUM</name>
<dbReference type="InterPro" id="IPR011042">
    <property type="entry name" value="6-blade_b-propeller_TolB-like"/>
</dbReference>
<keyword evidence="2" id="KW-0732">Signal</keyword>
<feature type="compositionally biased region" description="Low complexity" evidence="1">
    <location>
        <begin position="48"/>
        <end position="68"/>
    </location>
</feature>
<dbReference type="CDD" id="cd00603">
    <property type="entry name" value="IPT_PCSR"/>
    <property type="match status" value="1"/>
</dbReference>
<dbReference type="Pfam" id="PF01833">
    <property type="entry name" value="TIG"/>
    <property type="match status" value="2"/>
</dbReference>